<evidence type="ECO:0000313" key="5">
    <source>
        <dbReference type="EnsemblProtists" id="EKX41102"/>
    </source>
</evidence>
<dbReference type="InterPro" id="IPR007201">
    <property type="entry name" value="Mei2-like_Rrm_C"/>
</dbReference>
<dbReference type="InterPro" id="IPR000504">
    <property type="entry name" value="RRM_dom"/>
</dbReference>
<dbReference type="OMA" id="DMRRICK"/>
<dbReference type="InterPro" id="IPR035979">
    <property type="entry name" value="RBD_domain_sf"/>
</dbReference>
<reference evidence="6" key="2">
    <citation type="submission" date="2012-11" db="EMBL/GenBank/DDBJ databases">
        <authorList>
            <person name="Kuo A."/>
            <person name="Curtis B.A."/>
            <person name="Tanifuji G."/>
            <person name="Burki F."/>
            <person name="Gruber A."/>
            <person name="Irimia M."/>
            <person name="Maruyama S."/>
            <person name="Arias M.C."/>
            <person name="Ball S.G."/>
            <person name="Gile G.H."/>
            <person name="Hirakawa Y."/>
            <person name="Hopkins J.F."/>
            <person name="Rensing S.A."/>
            <person name="Schmutz J."/>
            <person name="Symeonidi A."/>
            <person name="Elias M."/>
            <person name="Eveleigh R.J."/>
            <person name="Herman E.K."/>
            <person name="Klute M.J."/>
            <person name="Nakayama T."/>
            <person name="Obornik M."/>
            <person name="Reyes-Prieto A."/>
            <person name="Armbrust E.V."/>
            <person name="Aves S.J."/>
            <person name="Beiko R.G."/>
            <person name="Coutinho P."/>
            <person name="Dacks J.B."/>
            <person name="Durnford D.G."/>
            <person name="Fast N.M."/>
            <person name="Green B.R."/>
            <person name="Grisdale C."/>
            <person name="Hempe F."/>
            <person name="Henrissat B."/>
            <person name="Hoppner M.P."/>
            <person name="Ishida K.-I."/>
            <person name="Kim E."/>
            <person name="Koreny L."/>
            <person name="Kroth P.G."/>
            <person name="Liu Y."/>
            <person name="Malik S.-B."/>
            <person name="Maier U.G."/>
            <person name="McRose D."/>
            <person name="Mock T."/>
            <person name="Neilson J.A."/>
            <person name="Onodera N.T."/>
            <person name="Poole A.M."/>
            <person name="Pritham E.J."/>
            <person name="Richards T.A."/>
            <person name="Rocap G."/>
            <person name="Roy S.W."/>
            <person name="Sarai C."/>
            <person name="Schaack S."/>
            <person name="Shirato S."/>
            <person name="Slamovits C.H."/>
            <person name="Spencer D.F."/>
            <person name="Suzuki S."/>
            <person name="Worden A.Z."/>
            <person name="Zauner S."/>
            <person name="Barry K."/>
            <person name="Bell C."/>
            <person name="Bharti A.K."/>
            <person name="Crow J.A."/>
            <person name="Grimwood J."/>
            <person name="Kramer R."/>
            <person name="Lindquist E."/>
            <person name="Lucas S."/>
            <person name="Salamov A."/>
            <person name="McFadden G.I."/>
            <person name="Lane C.E."/>
            <person name="Keeling P.J."/>
            <person name="Gray M.W."/>
            <person name="Grigoriev I.V."/>
            <person name="Archibald J.M."/>
        </authorList>
    </citation>
    <scope>NUCLEOTIDE SEQUENCE</scope>
    <source>
        <strain evidence="6">CCMP2712</strain>
    </source>
</reference>
<feature type="non-terminal residue" evidence="4">
    <location>
        <position position="117"/>
    </location>
</feature>
<keyword evidence="6" id="KW-1185">Reference proteome</keyword>
<dbReference type="eggNOG" id="KOG4660">
    <property type="taxonomic scope" value="Eukaryota"/>
</dbReference>
<feature type="domain" description="RRM" evidence="3">
    <location>
        <begin position="2"/>
        <end position="98"/>
    </location>
</feature>
<feature type="non-terminal residue" evidence="4">
    <location>
        <position position="1"/>
    </location>
</feature>
<sequence>RTTVMIKNIPNKYTQRNLLELIDTNHQGTYDFFYLPIDFKNKCNLGYAFLNFREARFIASFVKDFADKRWERFNSEKVCVVTYARIQGKTALINHFRSSRLMLKHEKYRPIVFSDNG</sequence>
<dbReference type="Gene3D" id="3.30.70.330">
    <property type="match status" value="1"/>
</dbReference>
<dbReference type="GO" id="GO:0003723">
    <property type="term" value="F:RNA binding"/>
    <property type="evidence" value="ECO:0007669"/>
    <property type="project" value="UniProtKB-UniRule"/>
</dbReference>
<dbReference type="GeneID" id="17297723"/>
<gene>
    <name evidence="4" type="ORF">GUITHDRAFT_47442</name>
</gene>
<dbReference type="EnsemblProtists" id="EKX41102">
    <property type="protein sequence ID" value="EKX41102"/>
    <property type="gene ID" value="GUITHDRAFT_47442"/>
</dbReference>
<dbReference type="InterPro" id="IPR012677">
    <property type="entry name" value="Nucleotide-bd_a/b_plait_sf"/>
</dbReference>
<dbReference type="PROSITE" id="PS50102">
    <property type="entry name" value="RRM"/>
    <property type="match status" value="1"/>
</dbReference>
<accession>L1IYB3</accession>
<dbReference type="AlphaFoldDB" id="L1IYB3"/>
<reference evidence="5" key="3">
    <citation type="submission" date="2015-06" db="UniProtKB">
        <authorList>
            <consortium name="EnsemblProtists"/>
        </authorList>
    </citation>
    <scope>IDENTIFICATION</scope>
</reference>
<dbReference type="KEGG" id="gtt:GUITHDRAFT_47442"/>
<dbReference type="Pfam" id="PF04059">
    <property type="entry name" value="RRM_2"/>
    <property type="match status" value="1"/>
</dbReference>
<dbReference type="OrthoDB" id="417481at2759"/>
<dbReference type="Proteomes" id="UP000011087">
    <property type="component" value="Unassembled WGS sequence"/>
</dbReference>
<protein>
    <recommendedName>
        <fullName evidence="3">RRM domain-containing protein</fullName>
    </recommendedName>
</protein>
<dbReference type="PANTHER" id="PTHR23189">
    <property type="entry name" value="RNA RECOGNITION MOTIF-CONTAINING"/>
    <property type="match status" value="1"/>
</dbReference>
<evidence type="ECO:0000313" key="4">
    <source>
        <dbReference type="EMBL" id="EKX41102.1"/>
    </source>
</evidence>
<evidence type="ECO:0000256" key="2">
    <source>
        <dbReference type="PROSITE-ProRule" id="PRU00176"/>
    </source>
</evidence>
<evidence type="ECO:0000259" key="3">
    <source>
        <dbReference type="PROSITE" id="PS50102"/>
    </source>
</evidence>
<evidence type="ECO:0000256" key="1">
    <source>
        <dbReference type="ARBA" id="ARBA00022884"/>
    </source>
</evidence>
<organism evidence="4">
    <name type="scientific">Guillardia theta (strain CCMP2712)</name>
    <name type="common">Cryptophyte</name>
    <dbReference type="NCBI Taxonomy" id="905079"/>
    <lineage>
        <taxon>Eukaryota</taxon>
        <taxon>Cryptophyceae</taxon>
        <taxon>Pyrenomonadales</taxon>
        <taxon>Geminigeraceae</taxon>
        <taxon>Guillardia</taxon>
    </lineage>
</organism>
<evidence type="ECO:0000313" key="6">
    <source>
        <dbReference type="Proteomes" id="UP000011087"/>
    </source>
</evidence>
<reference evidence="4 6" key="1">
    <citation type="journal article" date="2012" name="Nature">
        <title>Algal genomes reveal evolutionary mosaicism and the fate of nucleomorphs.</title>
        <authorList>
            <consortium name="DOE Joint Genome Institute"/>
            <person name="Curtis B.A."/>
            <person name="Tanifuji G."/>
            <person name="Burki F."/>
            <person name="Gruber A."/>
            <person name="Irimia M."/>
            <person name="Maruyama S."/>
            <person name="Arias M.C."/>
            <person name="Ball S.G."/>
            <person name="Gile G.H."/>
            <person name="Hirakawa Y."/>
            <person name="Hopkins J.F."/>
            <person name="Kuo A."/>
            <person name="Rensing S.A."/>
            <person name="Schmutz J."/>
            <person name="Symeonidi A."/>
            <person name="Elias M."/>
            <person name="Eveleigh R.J."/>
            <person name="Herman E.K."/>
            <person name="Klute M.J."/>
            <person name="Nakayama T."/>
            <person name="Obornik M."/>
            <person name="Reyes-Prieto A."/>
            <person name="Armbrust E.V."/>
            <person name="Aves S.J."/>
            <person name="Beiko R.G."/>
            <person name="Coutinho P."/>
            <person name="Dacks J.B."/>
            <person name="Durnford D.G."/>
            <person name="Fast N.M."/>
            <person name="Green B.R."/>
            <person name="Grisdale C.J."/>
            <person name="Hempel F."/>
            <person name="Henrissat B."/>
            <person name="Hoppner M.P."/>
            <person name="Ishida K."/>
            <person name="Kim E."/>
            <person name="Koreny L."/>
            <person name="Kroth P.G."/>
            <person name="Liu Y."/>
            <person name="Malik S.B."/>
            <person name="Maier U.G."/>
            <person name="McRose D."/>
            <person name="Mock T."/>
            <person name="Neilson J.A."/>
            <person name="Onodera N.T."/>
            <person name="Poole A.M."/>
            <person name="Pritham E.J."/>
            <person name="Richards T.A."/>
            <person name="Rocap G."/>
            <person name="Roy S.W."/>
            <person name="Sarai C."/>
            <person name="Schaack S."/>
            <person name="Shirato S."/>
            <person name="Slamovits C.H."/>
            <person name="Spencer D.F."/>
            <person name="Suzuki S."/>
            <person name="Worden A.Z."/>
            <person name="Zauner S."/>
            <person name="Barry K."/>
            <person name="Bell C."/>
            <person name="Bharti A.K."/>
            <person name="Crow J.A."/>
            <person name="Grimwood J."/>
            <person name="Kramer R."/>
            <person name="Lindquist E."/>
            <person name="Lucas S."/>
            <person name="Salamov A."/>
            <person name="McFadden G.I."/>
            <person name="Lane C.E."/>
            <person name="Keeling P.J."/>
            <person name="Gray M.W."/>
            <person name="Grigoriev I.V."/>
            <person name="Archibald J.M."/>
        </authorList>
    </citation>
    <scope>NUCLEOTIDE SEQUENCE</scope>
    <source>
        <strain evidence="4 6">CCMP2712</strain>
    </source>
</reference>
<dbReference type="RefSeq" id="XP_005828082.1">
    <property type="nucleotide sequence ID" value="XM_005828025.1"/>
</dbReference>
<keyword evidence="1 2" id="KW-0694">RNA-binding</keyword>
<dbReference type="EMBL" id="JH993026">
    <property type="protein sequence ID" value="EKX41102.1"/>
    <property type="molecule type" value="Genomic_DNA"/>
</dbReference>
<dbReference type="SUPFAM" id="SSF54928">
    <property type="entry name" value="RNA-binding domain, RBD"/>
    <property type="match status" value="1"/>
</dbReference>
<dbReference type="PaxDb" id="55529-EKX41102"/>
<dbReference type="HOGENOM" id="CLU_122513_1_1_1"/>
<proteinExistence type="predicted"/>
<name>L1IYB3_GUITC</name>